<reference evidence="7 8" key="1">
    <citation type="submission" date="2020-06" db="EMBL/GenBank/DDBJ databases">
        <title>Sulfitobacter algicola sp. nov., isolated from green algae.</title>
        <authorList>
            <person name="Wang C."/>
        </authorList>
    </citation>
    <scope>NUCLEOTIDE SEQUENCE [LARGE SCALE GENOMIC DNA]</scope>
    <source>
        <strain evidence="7 8">1151</strain>
    </source>
</reference>
<dbReference type="EC" id="2.3.1.184" evidence="6"/>
<evidence type="ECO:0000313" key="8">
    <source>
        <dbReference type="Proteomes" id="UP000777935"/>
    </source>
</evidence>
<comment type="caution">
    <text evidence="7">The sequence shown here is derived from an EMBL/GenBank/DDBJ whole genome shotgun (WGS) entry which is preliminary data.</text>
</comment>
<accession>A0ABX2IZK5</accession>
<evidence type="ECO:0000256" key="3">
    <source>
        <dbReference type="ARBA" id="ARBA00022691"/>
    </source>
</evidence>
<dbReference type="Pfam" id="PF00765">
    <property type="entry name" value="Autoind_synth"/>
    <property type="match status" value="1"/>
</dbReference>
<evidence type="ECO:0000313" key="7">
    <source>
        <dbReference type="EMBL" id="NSX56845.1"/>
    </source>
</evidence>
<evidence type="ECO:0000256" key="2">
    <source>
        <dbReference type="ARBA" id="ARBA00022679"/>
    </source>
</evidence>
<gene>
    <name evidence="7" type="ORF">HRQ87_18855</name>
</gene>
<dbReference type="SUPFAM" id="SSF55729">
    <property type="entry name" value="Acyl-CoA N-acyltransferases (Nat)"/>
    <property type="match status" value="1"/>
</dbReference>
<evidence type="ECO:0000256" key="6">
    <source>
        <dbReference type="RuleBase" id="RU361135"/>
    </source>
</evidence>
<evidence type="ECO:0000256" key="5">
    <source>
        <dbReference type="PROSITE-ProRule" id="PRU00533"/>
    </source>
</evidence>
<dbReference type="InterPro" id="IPR016181">
    <property type="entry name" value="Acyl_CoA_acyltransferase"/>
</dbReference>
<dbReference type="Proteomes" id="UP000777935">
    <property type="component" value="Unassembled WGS sequence"/>
</dbReference>
<keyword evidence="3 6" id="KW-0949">S-adenosyl-L-methionine</keyword>
<dbReference type="InterPro" id="IPR001690">
    <property type="entry name" value="Autoind_synthase"/>
</dbReference>
<dbReference type="PANTHER" id="PTHR39322">
    <property type="entry name" value="ACYL-HOMOSERINE-LACTONE SYNTHASE"/>
    <property type="match status" value="1"/>
</dbReference>
<dbReference type="RefSeq" id="WP_174139997.1">
    <property type="nucleotide sequence ID" value="NZ_JABUFE010000021.1"/>
</dbReference>
<comment type="similarity">
    <text evidence="5 6">Belongs to the autoinducer synthase family.</text>
</comment>
<evidence type="ECO:0000256" key="1">
    <source>
        <dbReference type="ARBA" id="ARBA00022654"/>
    </source>
</evidence>
<dbReference type="PROSITE" id="PS51187">
    <property type="entry name" value="AUTOINDUCER_SYNTH_2"/>
    <property type="match status" value="1"/>
</dbReference>
<keyword evidence="8" id="KW-1185">Reference proteome</keyword>
<name>A0ABX2IZK5_9RHOB</name>
<dbReference type="PRINTS" id="PR01549">
    <property type="entry name" value="AUTOINDCRSYN"/>
</dbReference>
<evidence type="ECO:0000256" key="4">
    <source>
        <dbReference type="ARBA" id="ARBA00022929"/>
    </source>
</evidence>
<keyword evidence="4 5" id="KW-0071">Autoinducer synthesis</keyword>
<proteinExistence type="inferred from homology"/>
<comment type="catalytic activity">
    <reaction evidence="6">
        <text>a fatty acyl-[ACP] + S-adenosyl-L-methionine = an N-acyl-L-homoserine lactone + S-methyl-5'-thioadenosine + holo-[ACP] + H(+)</text>
        <dbReference type="Rhea" id="RHEA:10096"/>
        <dbReference type="Rhea" id="RHEA-COMP:9685"/>
        <dbReference type="Rhea" id="RHEA-COMP:14125"/>
        <dbReference type="ChEBI" id="CHEBI:15378"/>
        <dbReference type="ChEBI" id="CHEBI:17509"/>
        <dbReference type="ChEBI" id="CHEBI:55474"/>
        <dbReference type="ChEBI" id="CHEBI:59789"/>
        <dbReference type="ChEBI" id="CHEBI:64479"/>
        <dbReference type="ChEBI" id="CHEBI:138651"/>
        <dbReference type="EC" id="2.3.1.184"/>
    </reaction>
</comment>
<dbReference type="PANTHER" id="PTHR39322:SF1">
    <property type="entry name" value="ISOVALERYL-HOMOSERINE LACTONE SYNTHASE"/>
    <property type="match status" value="1"/>
</dbReference>
<keyword evidence="1 5" id="KW-0673">Quorum sensing</keyword>
<dbReference type="EMBL" id="JABUFE010000021">
    <property type="protein sequence ID" value="NSX56845.1"/>
    <property type="molecule type" value="Genomic_DNA"/>
</dbReference>
<keyword evidence="2 6" id="KW-0808">Transferase</keyword>
<organism evidence="7 8">
    <name type="scientific">Parasulfitobacter algicola</name>
    <dbReference type="NCBI Taxonomy" id="2614809"/>
    <lineage>
        <taxon>Bacteria</taxon>
        <taxon>Pseudomonadati</taxon>
        <taxon>Pseudomonadota</taxon>
        <taxon>Alphaproteobacteria</taxon>
        <taxon>Rhodobacterales</taxon>
        <taxon>Roseobacteraceae</taxon>
        <taxon>Parasulfitobacter</taxon>
    </lineage>
</organism>
<sequence>MLRFIYGKDLTSFPKLRTSMFQDRACQFRDRLGWDVKVGRDGAERDQYDYLNPLYVIWQKPDGKHGGSMRALPTTGRTMLNEHFNHIIDKEIKDAKIWECTRFCLSRDADAKTAAMLVLGGAQMGLRYDLDYTVGVFDARMEVIYRRLGWQPQVLGSQGKGRDKISVGIWPFSLEIRDKLCDKIGVPSALISSWVDQSIGSENPASATG</sequence>
<dbReference type="Gene3D" id="3.40.630.30">
    <property type="match status" value="1"/>
</dbReference>
<protein>
    <recommendedName>
        <fullName evidence="6">Acyl-homoserine-lactone synthase</fullName>
        <ecNumber evidence="6">2.3.1.184</ecNumber>
    </recommendedName>
    <alternativeName>
        <fullName evidence="6">Autoinducer synthesis protein</fullName>
    </alternativeName>
</protein>